<dbReference type="RefSeq" id="WP_002705384.1">
    <property type="nucleotide sequence ID" value="NZ_AGRW01000051.1"/>
</dbReference>
<evidence type="ECO:0000313" key="25">
    <source>
        <dbReference type="EMBL" id="EIC01194.1"/>
    </source>
</evidence>
<reference evidence="25 26" key="1">
    <citation type="submission" date="2011-09" db="EMBL/GenBank/DDBJ databases">
        <title>The draft genome of Treponema saccharophilum DSM 2985.</title>
        <authorList>
            <consortium name="US DOE Joint Genome Institute (JGI-PGF)"/>
            <person name="Lucas S."/>
            <person name="Copeland A."/>
            <person name="Lapidus A."/>
            <person name="Glavina del Rio T."/>
            <person name="Dalin E."/>
            <person name="Tice H."/>
            <person name="Bruce D."/>
            <person name="Goodwin L."/>
            <person name="Pitluck S."/>
            <person name="Peters L."/>
            <person name="Kyrpides N."/>
            <person name="Mavromatis K."/>
            <person name="Ivanova N."/>
            <person name="Markowitz V."/>
            <person name="Cheng J.-F."/>
            <person name="Hugenholtz P."/>
            <person name="Woyke T."/>
            <person name="Wu D."/>
            <person name="Gronow S."/>
            <person name="Wellnitz S."/>
            <person name="Brambilla E."/>
            <person name="Klenk H.-P."/>
            <person name="Eisen J.A."/>
        </authorList>
    </citation>
    <scope>NUCLEOTIDE SEQUENCE [LARGE SCALE GENOMIC DNA]</scope>
    <source>
        <strain evidence="25 26">DSM 2985</strain>
    </source>
</reference>
<comment type="subcellular location">
    <subcellularLocation>
        <location evidence="2">Cell membrane</location>
        <topology evidence="2">Multi-pass membrane protein</topology>
    </subcellularLocation>
</comment>
<feature type="transmembrane region" description="Helical" evidence="24">
    <location>
        <begin position="62"/>
        <end position="81"/>
    </location>
</feature>
<keyword evidence="13 24" id="KW-1133">Transmembrane helix</keyword>
<name>H7EMA9_9SPIR</name>
<dbReference type="Proteomes" id="UP000003571">
    <property type="component" value="Unassembled WGS sequence"/>
</dbReference>
<keyword evidence="14" id="KW-0443">Lipid metabolism</keyword>
<keyword evidence="16" id="KW-0594">Phospholipid biosynthesis</keyword>
<proteinExistence type="inferred from homology"/>
<evidence type="ECO:0000256" key="10">
    <source>
        <dbReference type="ARBA" id="ARBA00022679"/>
    </source>
</evidence>
<evidence type="ECO:0000256" key="17">
    <source>
        <dbReference type="ARBA" id="ARBA00023264"/>
    </source>
</evidence>
<evidence type="ECO:0000256" key="20">
    <source>
        <dbReference type="ARBA" id="ARBA00032253"/>
    </source>
</evidence>
<keyword evidence="26" id="KW-1185">Reference proteome</keyword>
<evidence type="ECO:0000256" key="8">
    <source>
        <dbReference type="ARBA" id="ARBA00022475"/>
    </source>
</evidence>
<evidence type="ECO:0000256" key="24">
    <source>
        <dbReference type="SAM" id="Phobius"/>
    </source>
</evidence>
<evidence type="ECO:0000313" key="26">
    <source>
        <dbReference type="Proteomes" id="UP000003571"/>
    </source>
</evidence>
<evidence type="ECO:0000256" key="23">
    <source>
        <dbReference type="ARBA" id="ARBA00033406"/>
    </source>
</evidence>
<dbReference type="PANTHER" id="PTHR46382:SF1">
    <property type="entry name" value="PHOSPHATIDATE CYTIDYLYLTRANSFERASE"/>
    <property type="match status" value="1"/>
</dbReference>
<dbReference type="EC" id="2.7.7.41" evidence="6"/>
<dbReference type="GO" id="GO:0004605">
    <property type="term" value="F:phosphatidate cytidylyltransferase activity"/>
    <property type="evidence" value="ECO:0007669"/>
    <property type="project" value="UniProtKB-EC"/>
</dbReference>
<feature type="transmembrane region" description="Helical" evidence="24">
    <location>
        <begin position="87"/>
        <end position="105"/>
    </location>
</feature>
<evidence type="ECO:0000256" key="18">
    <source>
        <dbReference type="ARBA" id="ARBA00029893"/>
    </source>
</evidence>
<organism evidence="25 26">
    <name type="scientific">Treponema saccharophilum DSM 2985</name>
    <dbReference type="NCBI Taxonomy" id="907348"/>
    <lineage>
        <taxon>Bacteria</taxon>
        <taxon>Pseudomonadati</taxon>
        <taxon>Spirochaetota</taxon>
        <taxon>Spirochaetia</taxon>
        <taxon>Spirochaetales</taxon>
        <taxon>Treponemataceae</taxon>
        <taxon>Treponema</taxon>
    </lineage>
</organism>
<feature type="transmembrane region" description="Helical" evidence="24">
    <location>
        <begin position="7"/>
        <end position="24"/>
    </location>
</feature>
<dbReference type="OrthoDB" id="9799199at2"/>
<keyword evidence="8" id="KW-1003">Cell membrane</keyword>
<evidence type="ECO:0000256" key="13">
    <source>
        <dbReference type="ARBA" id="ARBA00022989"/>
    </source>
</evidence>
<evidence type="ECO:0000256" key="6">
    <source>
        <dbReference type="ARBA" id="ARBA00012487"/>
    </source>
</evidence>
<comment type="similarity">
    <text evidence="5">Belongs to the CDS family.</text>
</comment>
<dbReference type="PANTHER" id="PTHR46382">
    <property type="entry name" value="PHOSPHATIDATE CYTIDYLYLTRANSFERASE"/>
    <property type="match status" value="1"/>
</dbReference>
<evidence type="ECO:0000256" key="14">
    <source>
        <dbReference type="ARBA" id="ARBA00023098"/>
    </source>
</evidence>
<comment type="catalytic activity">
    <reaction evidence="1">
        <text>a 1,2-diacyl-sn-glycero-3-phosphate + CTP + H(+) = a CDP-1,2-diacyl-sn-glycerol + diphosphate</text>
        <dbReference type="Rhea" id="RHEA:16229"/>
        <dbReference type="ChEBI" id="CHEBI:15378"/>
        <dbReference type="ChEBI" id="CHEBI:33019"/>
        <dbReference type="ChEBI" id="CHEBI:37563"/>
        <dbReference type="ChEBI" id="CHEBI:58332"/>
        <dbReference type="ChEBI" id="CHEBI:58608"/>
        <dbReference type="EC" id="2.7.7.41"/>
    </reaction>
</comment>
<evidence type="ECO:0000256" key="7">
    <source>
        <dbReference type="ARBA" id="ARBA00019373"/>
    </source>
</evidence>
<dbReference type="Pfam" id="PF01148">
    <property type="entry name" value="CTP_transf_1"/>
    <property type="match status" value="1"/>
</dbReference>
<feature type="transmembrane region" description="Helical" evidence="24">
    <location>
        <begin position="209"/>
        <end position="232"/>
    </location>
</feature>
<evidence type="ECO:0000256" key="16">
    <source>
        <dbReference type="ARBA" id="ARBA00023209"/>
    </source>
</evidence>
<keyword evidence="12 25" id="KW-0548">Nucleotidyltransferase</keyword>
<keyword evidence="15 24" id="KW-0472">Membrane</keyword>
<dbReference type="eggNOG" id="COG0575">
    <property type="taxonomic scope" value="Bacteria"/>
</dbReference>
<evidence type="ECO:0000256" key="21">
    <source>
        <dbReference type="ARBA" id="ARBA00032396"/>
    </source>
</evidence>
<dbReference type="GO" id="GO:0016024">
    <property type="term" value="P:CDP-diacylglycerol biosynthetic process"/>
    <property type="evidence" value="ECO:0007669"/>
    <property type="project" value="TreeGrafter"/>
</dbReference>
<keyword evidence="9" id="KW-0444">Lipid biosynthesis</keyword>
<comment type="pathway">
    <text evidence="4">Lipid metabolism.</text>
</comment>
<keyword evidence="17" id="KW-1208">Phospholipid metabolism</keyword>
<gene>
    <name evidence="25" type="ORF">TresaDRAFT_0331</name>
</gene>
<feature type="transmembrane region" description="Helical" evidence="24">
    <location>
        <begin position="144"/>
        <end position="163"/>
    </location>
</feature>
<dbReference type="EMBL" id="AGRW01000051">
    <property type="protein sequence ID" value="EIC01194.1"/>
    <property type="molecule type" value="Genomic_DNA"/>
</dbReference>
<dbReference type="GO" id="GO:0005886">
    <property type="term" value="C:plasma membrane"/>
    <property type="evidence" value="ECO:0007669"/>
    <property type="project" value="UniProtKB-SubCell"/>
</dbReference>
<evidence type="ECO:0000256" key="22">
    <source>
        <dbReference type="ARBA" id="ARBA00032743"/>
    </source>
</evidence>
<evidence type="ECO:0000256" key="2">
    <source>
        <dbReference type="ARBA" id="ARBA00004651"/>
    </source>
</evidence>
<protein>
    <recommendedName>
        <fullName evidence="7">Phosphatidate cytidylyltransferase</fullName>
        <ecNumber evidence="6">2.7.7.41</ecNumber>
    </recommendedName>
    <alternativeName>
        <fullName evidence="20">CDP-DAG synthase</fullName>
    </alternativeName>
    <alternativeName>
        <fullName evidence="22">CDP-DG synthase</fullName>
    </alternativeName>
    <alternativeName>
        <fullName evidence="18">CDP-diacylglycerol synthase</fullName>
    </alternativeName>
    <alternativeName>
        <fullName evidence="21">CDP-diglyceride pyrophosphorylase</fullName>
    </alternativeName>
    <alternativeName>
        <fullName evidence="23">CDP-diglyceride synthase</fullName>
    </alternativeName>
    <alternativeName>
        <fullName evidence="19">CTP:phosphatidate cytidylyltransferase</fullName>
    </alternativeName>
</protein>
<evidence type="ECO:0000256" key="19">
    <source>
        <dbReference type="ARBA" id="ARBA00031825"/>
    </source>
</evidence>
<evidence type="ECO:0000256" key="11">
    <source>
        <dbReference type="ARBA" id="ARBA00022692"/>
    </source>
</evidence>
<evidence type="ECO:0000256" key="9">
    <source>
        <dbReference type="ARBA" id="ARBA00022516"/>
    </source>
</evidence>
<feature type="transmembrane region" description="Helical" evidence="24">
    <location>
        <begin position="253"/>
        <end position="273"/>
    </location>
</feature>
<accession>H7EMA9</accession>
<dbReference type="PATRIC" id="fig|907348.3.peg.2086"/>
<keyword evidence="10 25" id="KW-0808">Transferase</keyword>
<keyword evidence="11 24" id="KW-0812">Transmembrane</keyword>
<evidence type="ECO:0000256" key="12">
    <source>
        <dbReference type="ARBA" id="ARBA00022695"/>
    </source>
</evidence>
<evidence type="ECO:0000256" key="15">
    <source>
        <dbReference type="ARBA" id="ARBA00023136"/>
    </source>
</evidence>
<evidence type="ECO:0000256" key="5">
    <source>
        <dbReference type="ARBA" id="ARBA00010185"/>
    </source>
</evidence>
<evidence type="ECO:0000256" key="1">
    <source>
        <dbReference type="ARBA" id="ARBA00001698"/>
    </source>
</evidence>
<feature type="transmembrane region" description="Helical" evidence="24">
    <location>
        <begin position="183"/>
        <end position="203"/>
    </location>
</feature>
<dbReference type="AlphaFoldDB" id="H7EMA9"/>
<comment type="pathway">
    <text evidence="3">Phospholipid metabolism; CDP-diacylglycerol biosynthesis; CDP-diacylglycerol from sn-glycerol 3-phosphate: step 3/3.</text>
</comment>
<evidence type="ECO:0000256" key="3">
    <source>
        <dbReference type="ARBA" id="ARBA00005119"/>
    </source>
</evidence>
<sequence>MRKILPRLCTFAIGTPLVIGLVYLDVMHHLPLHILLAVCSLLGANELHRIFSSSFATQPKTLVIAMSLLPTLLASACAIFGLNESLINYAFMGAIMVCMAWEVIVSKTFENSNGSMVTSVFTVLYCGFFVAFIARMTTVENSRVIIAVYLLMVFMCDSMAWFFGNLFGKNNKGFIKASPNKSIAGFLGGFFGSVCVGLVAHFLRPDVFGGRTVCVVLLGLLTAFAAIIGDLVESVLKRSSGIKDSGHLIPGRGGMLDSLDSIVFAAPIFYLSYRMIF</sequence>
<comment type="caution">
    <text evidence="25">The sequence shown here is derived from an EMBL/GenBank/DDBJ whole genome shotgun (WGS) entry which is preliminary data.</text>
</comment>
<feature type="transmembrane region" description="Helical" evidence="24">
    <location>
        <begin position="117"/>
        <end position="138"/>
    </location>
</feature>
<evidence type="ECO:0000256" key="4">
    <source>
        <dbReference type="ARBA" id="ARBA00005189"/>
    </source>
</evidence>
<dbReference type="STRING" id="907348.TresaDRAFT_0331"/>